<accession>A0AAD9H8R5</accession>
<comment type="caution">
    <text evidence="2">The sequence shown here is derived from an EMBL/GenBank/DDBJ whole genome shotgun (WGS) entry which is preliminary data.</text>
</comment>
<keyword evidence="1" id="KW-0732">Signal</keyword>
<reference evidence="2" key="1">
    <citation type="submission" date="2021-06" db="EMBL/GenBank/DDBJ databases">
        <title>Comparative genomics, transcriptomics and evolutionary studies reveal genomic signatures of adaptation to plant cell wall in hemibiotrophic fungi.</title>
        <authorList>
            <consortium name="DOE Joint Genome Institute"/>
            <person name="Baroncelli R."/>
            <person name="Diaz J.F."/>
            <person name="Benocci T."/>
            <person name="Peng M."/>
            <person name="Battaglia E."/>
            <person name="Haridas S."/>
            <person name="Andreopoulos W."/>
            <person name="Labutti K."/>
            <person name="Pangilinan J."/>
            <person name="Floch G.L."/>
            <person name="Makela M.R."/>
            <person name="Henrissat B."/>
            <person name="Grigoriev I.V."/>
            <person name="Crouch J.A."/>
            <person name="De Vries R.P."/>
            <person name="Sukno S.A."/>
            <person name="Thon M.R."/>
        </authorList>
    </citation>
    <scope>NUCLEOTIDE SEQUENCE</scope>
    <source>
        <strain evidence="2">MAFF235873</strain>
    </source>
</reference>
<dbReference type="EMBL" id="MU842992">
    <property type="protein sequence ID" value="KAK2023649.1"/>
    <property type="molecule type" value="Genomic_DNA"/>
</dbReference>
<sequence length="96" mass="9823">MVSFTSIAAVLLAATAVAAQSGGASLDCDCTTLDGSGNIIPDDAGVRNGCSGRGQLVDRNGDLKCVIVDDRTPNHTRARDFLKSCSLHGRCGAVSQ</sequence>
<gene>
    <name evidence="2" type="ORF">LX32DRAFT_644405</name>
</gene>
<evidence type="ECO:0000313" key="2">
    <source>
        <dbReference type="EMBL" id="KAK2023649.1"/>
    </source>
</evidence>
<organism evidence="2 3">
    <name type="scientific">Colletotrichum zoysiae</name>
    <dbReference type="NCBI Taxonomy" id="1216348"/>
    <lineage>
        <taxon>Eukaryota</taxon>
        <taxon>Fungi</taxon>
        <taxon>Dikarya</taxon>
        <taxon>Ascomycota</taxon>
        <taxon>Pezizomycotina</taxon>
        <taxon>Sordariomycetes</taxon>
        <taxon>Hypocreomycetidae</taxon>
        <taxon>Glomerellales</taxon>
        <taxon>Glomerellaceae</taxon>
        <taxon>Colletotrichum</taxon>
        <taxon>Colletotrichum graminicola species complex</taxon>
    </lineage>
</organism>
<evidence type="ECO:0008006" key="4">
    <source>
        <dbReference type="Google" id="ProtNLM"/>
    </source>
</evidence>
<evidence type="ECO:0000313" key="3">
    <source>
        <dbReference type="Proteomes" id="UP001232148"/>
    </source>
</evidence>
<dbReference type="AlphaFoldDB" id="A0AAD9H8R5"/>
<name>A0AAD9H8R5_9PEZI</name>
<dbReference type="Proteomes" id="UP001232148">
    <property type="component" value="Unassembled WGS sequence"/>
</dbReference>
<feature type="chain" id="PRO_5042070289" description="Cyanovirin-N domain-containing protein" evidence="1">
    <location>
        <begin position="20"/>
        <end position="96"/>
    </location>
</feature>
<protein>
    <recommendedName>
        <fullName evidence="4">Cyanovirin-N domain-containing protein</fullName>
    </recommendedName>
</protein>
<proteinExistence type="predicted"/>
<feature type="signal peptide" evidence="1">
    <location>
        <begin position="1"/>
        <end position="19"/>
    </location>
</feature>
<evidence type="ECO:0000256" key="1">
    <source>
        <dbReference type="SAM" id="SignalP"/>
    </source>
</evidence>
<keyword evidence="3" id="KW-1185">Reference proteome</keyword>